<protein>
    <submittedName>
        <fullName evidence="2">Uncharacterized protein</fullName>
    </submittedName>
</protein>
<evidence type="ECO:0000256" key="1">
    <source>
        <dbReference type="SAM" id="Phobius"/>
    </source>
</evidence>
<feature type="transmembrane region" description="Helical" evidence="1">
    <location>
        <begin position="19"/>
        <end position="36"/>
    </location>
</feature>
<name>A0A654LT25_9ARCH</name>
<dbReference type="Proteomes" id="UP000058925">
    <property type="component" value="Chromosome"/>
</dbReference>
<gene>
    <name evidence="2" type="ORF">NMY3_00171</name>
</gene>
<dbReference type="EMBL" id="CP012850">
    <property type="protein sequence ID" value="ALI34385.1"/>
    <property type="molecule type" value="Genomic_DNA"/>
</dbReference>
<sequence length="37" mass="4234">MRNDIMVKTIPTQSHVDKWHGYLYILLAGIPLLGLII</sequence>
<keyword evidence="3" id="KW-1185">Reference proteome</keyword>
<reference evidence="3" key="1">
    <citation type="submission" date="2015-10" db="EMBL/GenBank/DDBJ databases">
        <title>Niche specialization of a soil ammonia-oxidizing archaeon, Candidatus Nitrosocosmicus oleophilus.</title>
        <authorList>
            <person name="Jung M.-Y."/>
            <person name="Rhee S.-K."/>
        </authorList>
    </citation>
    <scope>NUCLEOTIDE SEQUENCE [LARGE SCALE GENOMIC DNA]</scope>
    <source>
        <strain evidence="3">MY3</strain>
    </source>
</reference>
<dbReference type="KEGG" id="taa:NMY3_00171"/>
<organism evidence="2 3">
    <name type="scientific">Candidatus Nitrosocosmicus oleophilus</name>
    <dbReference type="NCBI Taxonomy" id="1353260"/>
    <lineage>
        <taxon>Archaea</taxon>
        <taxon>Nitrososphaerota</taxon>
        <taxon>Nitrososphaeria</taxon>
        <taxon>Nitrososphaerales</taxon>
        <taxon>Nitrososphaeraceae</taxon>
        <taxon>Candidatus Nitrosocosmicus</taxon>
    </lineage>
</organism>
<keyword evidence="1" id="KW-0812">Transmembrane</keyword>
<evidence type="ECO:0000313" key="3">
    <source>
        <dbReference type="Proteomes" id="UP000058925"/>
    </source>
</evidence>
<keyword evidence="1" id="KW-1133">Transmembrane helix</keyword>
<evidence type="ECO:0000313" key="2">
    <source>
        <dbReference type="EMBL" id="ALI34385.1"/>
    </source>
</evidence>
<keyword evidence="1" id="KW-0472">Membrane</keyword>
<proteinExistence type="predicted"/>
<accession>A0A654LT25</accession>
<dbReference type="AlphaFoldDB" id="A0A654LT25"/>